<protein>
    <submittedName>
        <fullName evidence="9">DedA family protein</fullName>
    </submittedName>
</protein>
<sequence>MSVQQIVVDVLGTIPPPLAYVAVGAAVFAEAALFVGFVVPGESAVLVGGLLASTGHLSVALLAAVVVVAAIVGDTVGFEVGRKLGPRLIGARALRRHRPAIDAARDRLRRKGGVTVVAGRFTALLRALTPALAGMSGMPYRRFLAWNAAGGLLWGAGVTLLGYLAGRSLPLVERSLGGVGLAVASGFVVVGLVAWHRRRRLARFG</sequence>
<dbReference type="Pfam" id="PF09335">
    <property type="entry name" value="VTT_dom"/>
    <property type="match status" value="1"/>
</dbReference>
<evidence type="ECO:0000256" key="1">
    <source>
        <dbReference type="ARBA" id="ARBA00004651"/>
    </source>
</evidence>
<dbReference type="GO" id="GO:0005886">
    <property type="term" value="C:plasma membrane"/>
    <property type="evidence" value="ECO:0007669"/>
    <property type="project" value="UniProtKB-SubCell"/>
</dbReference>
<feature type="transmembrane region" description="Helical" evidence="7">
    <location>
        <begin position="143"/>
        <end position="164"/>
    </location>
</feature>
<name>A0A4Q4Z3I7_9ACTN</name>
<dbReference type="EMBL" id="SDKM01000065">
    <property type="protein sequence ID" value="RYP81516.1"/>
    <property type="molecule type" value="Genomic_DNA"/>
</dbReference>
<reference evidence="9 10" key="1">
    <citation type="submission" date="2019-01" db="EMBL/GenBank/DDBJ databases">
        <title>Nocardioides guangzhouensis sp. nov., an actinobacterium isolated from soil.</title>
        <authorList>
            <person name="Fu Y."/>
            <person name="Cai Y."/>
            <person name="Lin Z."/>
            <person name="Chen P."/>
        </authorList>
    </citation>
    <scope>NUCLEOTIDE SEQUENCE [LARGE SCALE GENOMIC DNA]</scope>
    <source>
        <strain evidence="9 10">130</strain>
    </source>
</reference>
<accession>A0A4Q4Z3I7</accession>
<comment type="similarity">
    <text evidence="2 7">Belongs to the DedA family.</text>
</comment>
<comment type="caution">
    <text evidence="9">The sequence shown here is derived from an EMBL/GenBank/DDBJ whole genome shotgun (WGS) entry which is preliminary data.</text>
</comment>
<keyword evidence="5 7" id="KW-1133">Transmembrane helix</keyword>
<dbReference type="PANTHER" id="PTHR30353">
    <property type="entry name" value="INNER MEMBRANE PROTEIN DEDA-RELATED"/>
    <property type="match status" value="1"/>
</dbReference>
<comment type="subcellular location">
    <subcellularLocation>
        <location evidence="1 7">Cell membrane</location>
        <topology evidence="1 7">Multi-pass membrane protein</topology>
    </subcellularLocation>
</comment>
<dbReference type="InterPro" id="IPR032818">
    <property type="entry name" value="DedA-like"/>
</dbReference>
<evidence type="ECO:0000259" key="8">
    <source>
        <dbReference type="Pfam" id="PF09335"/>
    </source>
</evidence>
<feature type="transmembrane region" description="Helical" evidence="7">
    <location>
        <begin position="18"/>
        <end position="39"/>
    </location>
</feature>
<evidence type="ECO:0000256" key="2">
    <source>
        <dbReference type="ARBA" id="ARBA00010792"/>
    </source>
</evidence>
<keyword evidence="3 7" id="KW-1003">Cell membrane</keyword>
<dbReference type="RefSeq" id="WP_134720912.1">
    <property type="nucleotide sequence ID" value="NZ_SDKM01000065.1"/>
</dbReference>
<evidence type="ECO:0000256" key="7">
    <source>
        <dbReference type="RuleBase" id="RU367016"/>
    </source>
</evidence>
<evidence type="ECO:0000313" key="9">
    <source>
        <dbReference type="EMBL" id="RYP81516.1"/>
    </source>
</evidence>
<evidence type="ECO:0000313" key="10">
    <source>
        <dbReference type="Proteomes" id="UP000295198"/>
    </source>
</evidence>
<evidence type="ECO:0000256" key="5">
    <source>
        <dbReference type="ARBA" id="ARBA00022989"/>
    </source>
</evidence>
<evidence type="ECO:0000256" key="6">
    <source>
        <dbReference type="ARBA" id="ARBA00023136"/>
    </source>
</evidence>
<dbReference type="OrthoDB" id="9813426at2"/>
<keyword evidence="10" id="KW-1185">Reference proteome</keyword>
<keyword evidence="6 7" id="KW-0472">Membrane</keyword>
<dbReference type="PANTHER" id="PTHR30353:SF0">
    <property type="entry name" value="TRANSMEMBRANE PROTEIN"/>
    <property type="match status" value="1"/>
</dbReference>
<keyword evidence="4 7" id="KW-0812">Transmembrane</keyword>
<dbReference type="InterPro" id="IPR032816">
    <property type="entry name" value="VTT_dom"/>
</dbReference>
<dbReference type="Proteomes" id="UP000295198">
    <property type="component" value="Unassembled WGS sequence"/>
</dbReference>
<organism evidence="9 10">
    <name type="scientific">Nocardioides guangzhouensis</name>
    <dbReference type="NCBI Taxonomy" id="2497878"/>
    <lineage>
        <taxon>Bacteria</taxon>
        <taxon>Bacillati</taxon>
        <taxon>Actinomycetota</taxon>
        <taxon>Actinomycetes</taxon>
        <taxon>Propionibacteriales</taxon>
        <taxon>Nocardioidaceae</taxon>
        <taxon>Nocardioides</taxon>
    </lineage>
</organism>
<evidence type="ECO:0000256" key="3">
    <source>
        <dbReference type="ARBA" id="ARBA00022475"/>
    </source>
</evidence>
<feature type="transmembrane region" description="Helical" evidence="7">
    <location>
        <begin position="59"/>
        <end position="78"/>
    </location>
</feature>
<proteinExistence type="inferred from homology"/>
<feature type="domain" description="VTT" evidence="8">
    <location>
        <begin position="39"/>
        <end position="163"/>
    </location>
</feature>
<dbReference type="AlphaFoldDB" id="A0A4Q4Z3I7"/>
<feature type="transmembrane region" description="Helical" evidence="7">
    <location>
        <begin position="176"/>
        <end position="195"/>
    </location>
</feature>
<gene>
    <name evidence="9" type="ORF">EKO23_23465</name>
</gene>
<evidence type="ECO:0000256" key="4">
    <source>
        <dbReference type="ARBA" id="ARBA00022692"/>
    </source>
</evidence>